<keyword evidence="3" id="KW-1185">Reference proteome</keyword>
<proteinExistence type="predicted"/>
<gene>
    <name evidence="2" type="ORF">Pla133_16020</name>
</gene>
<keyword evidence="2" id="KW-0808">Transferase</keyword>
<dbReference type="Gene3D" id="3.90.1200.10">
    <property type="match status" value="1"/>
</dbReference>
<dbReference type="SUPFAM" id="SSF56112">
    <property type="entry name" value="Protein kinase-like (PK-like)"/>
    <property type="match status" value="1"/>
</dbReference>
<feature type="domain" description="Aminoglycoside phosphotransferase" evidence="1">
    <location>
        <begin position="49"/>
        <end position="250"/>
    </location>
</feature>
<evidence type="ECO:0000259" key="1">
    <source>
        <dbReference type="Pfam" id="PF01636"/>
    </source>
</evidence>
<organism evidence="2 3">
    <name type="scientific">Engelhardtia mirabilis</name>
    <dbReference type="NCBI Taxonomy" id="2528011"/>
    <lineage>
        <taxon>Bacteria</taxon>
        <taxon>Pseudomonadati</taxon>
        <taxon>Planctomycetota</taxon>
        <taxon>Planctomycetia</taxon>
        <taxon>Planctomycetia incertae sedis</taxon>
        <taxon>Engelhardtia</taxon>
    </lineage>
</organism>
<dbReference type="RefSeq" id="WP_145064355.1">
    <property type="nucleotide sequence ID" value="NZ_CP036287.1"/>
</dbReference>
<name>A0A518BHT1_9BACT</name>
<dbReference type="InterPro" id="IPR002575">
    <property type="entry name" value="Aminoglycoside_PTrfase"/>
</dbReference>
<sequence length="361" mass="38230">MQLSTPELIDYLVERRLVDGRDLVDGKVVVADVTRRNRNRRVEVEGARGLFIKQAGEDDQRKRDSLVREAVTYEFAVAGGELEGLESVTPRYLGFDQQAGLLVLELLDAHASLGDELRASYGVRPEVAAACGDALAVAARSGMGVALGGGAPALPRALPWPLVFHGAQPMPGVEGSAGQSQLLAVVRADAAHVGVLSEIARGWRVEALVHGDLKWDNCVVVDGGKRLVLLDWELADLGDAAWDLGCLLQGALSQLIVTSPQQNLAAFASGQPGPQVAAHLAPSNRALLEGYARTAGLSREAFADLRLRALRYAAARMVQTAYEFSMGAAEPPPQAWATLACGRALALEPPAAARLLLGEGN</sequence>
<reference evidence="2 3" key="1">
    <citation type="submission" date="2019-02" db="EMBL/GenBank/DDBJ databases">
        <title>Deep-cultivation of Planctomycetes and their phenomic and genomic characterization uncovers novel biology.</title>
        <authorList>
            <person name="Wiegand S."/>
            <person name="Jogler M."/>
            <person name="Boedeker C."/>
            <person name="Pinto D."/>
            <person name="Vollmers J."/>
            <person name="Rivas-Marin E."/>
            <person name="Kohn T."/>
            <person name="Peeters S.H."/>
            <person name="Heuer A."/>
            <person name="Rast P."/>
            <person name="Oberbeckmann S."/>
            <person name="Bunk B."/>
            <person name="Jeske O."/>
            <person name="Meyerdierks A."/>
            <person name="Storesund J.E."/>
            <person name="Kallscheuer N."/>
            <person name="Luecker S."/>
            <person name="Lage O.M."/>
            <person name="Pohl T."/>
            <person name="Merkel B.J."/>
            <person name="Hornburger P."/>
            <person name="Mueller R.-W."/>
            <person name="Bruemmer F."/>
            <person name="Labrenz M."/>
            <person name="Spormann A.M."/>
            <person name="Op den Camp H."/>
            <person name="Overmann J."/>
            <person name="Amann R."/>
            <person name="Jetten M.S.M."/>
            <person name="Mascher T."/>
            <person name="Medema M.H."/>
            <person name="Devos D.P."/>
            <person name="Kaster A.-K."/>
            <person name="Ovreas L."/>
            <person name="Rohde M."/>
            <person name="Galperin M.Y."/>
            <person name="Jogler C."/>
        </authorList>
    </citation>
    <scope>NUCLEOTIDE SEQUENCE [LARGE SCALE GENOMIC DNA]</scope>
    <source>
        <strain evidence="2 3">Pla133</strain>
    </source>
</reference>
<evidence type="ECO:0000313" key="2">
    <source>
        <dbReference type="EMBL" id="QDU66526.1"/>
    </source>
</evidence>
<dbReference type="Proteomes" id="UP000316921">
    <property type="component" value="Chromosome"/>
</dbReference>
<dbReference type="Pfam" id="PF01636">
    <property type="entry name" value="APH"/>
    <property type="match status" value="1"/>
</dbReference>
<accession>A0A518BHT1</accession>
<dbReference type="InterPro" id="IPR011009">
    <property type="entry name" value="Kinase-like_dom_sf"/>
</dbReference>
<dbReference type="KEGG" id="pbap:Pla133_16020"/>
<evidence type="ECO:0000313" key="3">
    <source>
        <dbReference type="Proteomes" id="UP000316921"/>
    </source>
</evidence>
<protein>
    <submittedName>
        <fullName evidence="2">Phosphotransferase enzyme family protein</fullName>
    </submittedName>
</protein>
<dbReference type="GO" id="GO:0016740">
    <property type="term" value="F:transferase activity"/>
    <property type="evidence" value="ECO:0007669"/>
    <property type="project" value="UniProtKB-KW"/>
</dbReference>
<dbReference type="EMBL" id="CP036287">
    <property type="protein sequence ID" value="QDU66526.1"/>
    <property type="molecule type" value="Genomic_DNA"/>
</dbReference>
<dbReference type="AlphaFoldDB" id="A0A518BHT1"/>